<dbReference type="EMBL" id="JAENHO010000002">
    <property type="protein sequence ID" value="MBL7254348.1"/>
    <property type="molecule type" value="Genomic_DNA"/>
</dbReference>
<evidence type="ECO:0008006" key="4">
    <source>
        <dbReference type="Google" id="ProtNLM"/>
    </source>
</evidence>
<feature type="transmembrane region" description="Helical" evidence="1">
    <location>
        <begin position="7"/>
        <end position="24"/>
    </location>
</feature>
<evidence type="ECO:0000313" key="2">
    <source>
        <dbReference type="EMBL" id="MBL7254348.1"/>
    </source>
</evidence>
<keyword evidence="1" id="KW-0472">Membrane</keyword>
<gene>
    <name evidence="2" type="ORF">JKJ07_08500</name>
</gene>
<sequence>MRIDTRAWWIAGAWALPTVFAVFVMFRFRAFAGCGVLLALGLGMTAAIAVGRARTLRSLVLWAAASGWTAIDPRECPWPWSDLHLKGSSRVRFAYAGTVGGLPIVFGQVRWKGGAFGNAASSPDGSGLFVVVRLPLHEPPMAVRLPYVFVGDSPRLDRPLLRQSFLADEIPPFTVRDNELFTIEPRDSWPDAATAEEAVRRALLIVELLDVGPDTPW</sequence>
<organism evidence="2 3">
    <name type="scientific">Paractinoplanes lichenicola</name>
    <dbReference type="NCBI Taxonomy" id="2802976"/>
    <lineage>
        <taxon>Bacteria</taxon>
        <taxon>Bacillati</taxon>
        <taxon>Actinomycetota</taxon>
        <taxon>Actinomycetes</taxon>
        <taxon>Micromonosporales</taxon>
        <taxon>Micromonosporaceae</taxon>
        <taxon>Paractinoplanes</taxon>
    </lineage>
</organism>
<dbReference type="RefSeq" id="WP_202990668.1">
    <property type="nucleotide sequence ID" value="NZ_JAENHO010000002.1"/>
</dbReference>
<name>A0ABS1VI10_9ACTN</name>
<keyword evidence="1" id="KW-1133">Transmembrane helix</keyword>
<accession>A0ABS1VI10</accession>
<keyword evidence="3" id="KW-1185">Reference proteome</keyword>
<keyword evidence="1" id="KW-0812">Transmembrane</keyword>
<evidence type="ECO:0000313" key="3">
    <source>
        <dbReference type="Proteomes" id="UP000598996"/>
    </source>
</evidence>
<comment type="caution">
    <text evidence="2">The sequence shown here is derived from an EMBL/GenBank/DDBJ whole genome shotgun (WGS) entry which is preliminary data.</text>
</comment>
<reference evidence="2 3" key="1">
    <citation type="submission" date="2021-01" db="EMBL/GenBank/DDBJ databases">
        <title>Actinoplanes sp. nov. LDG1-01 isolated from lichen.</title>
        <authorList>
            <person name="Saeng-In P."/>
            <person name="Phongsopitanun W."/>
            <person name="Kanchanasin P."/>
            <person name="Yuki M."/>
            <person name="Kudo T."/>
            <person name="Ohkuma M."/>
            <person name="Tanasupawat S."/>
        </authorList>
    </citation>
    <scope>NUCLEOTIDE SEQUENCE [LARGE SCALE GENOMIC DNA]</scope>
    <source>
        <strain evidence="2 3">LDG1-01</strain>
    </source>
</reference>
<proteinExistence type="predicted"/>
<feature type="transmembrane region" description="Helical" evidence="1">
    <location>
        <begin position="30"/>
        <end position="50"/>
    </location>
</feature>
<dbReference type="Proteomes" id="UP000598996">
    <property type="component" value="Unassembled WGS sequence"/>
</dbReference>
<evidence type="ECO:0000256" key="1">
    <source>
        <dbReference type="SAM" id="Phobius"/>
    </source>
</evidence>
<protein>
    <recommendedName>
        <fullName evidence="4">DUF4131 domain-containing protein</fullName>
    </recommendedName>
</protein>